<reference evidence="4 5" key="1">
    <citation type="submission" date="2020-08" db="EMBL/GenBank/DDBJ databases">
        <title>Genomic Encyclopedia of Type Strains, Phase IV (KMG-IV): sequencing the most valuable type-strain genomes for metagenomic binning, comparative biology and taxonomic classification.</title>
        <authorList>
            <person name="Goeker M."/>
        </authorList>
    </citation>
    <scope>NUCLEOTIDE SEQUENCE [LARGE SCALE GENOMIC DNA]</scope>
    <source>
        <strain evidence="4 5">DSM 27165</strain>
    </source>
</reference>
<comment type="catalytic activity">
    <reaction evidence="2">
        <text>2,5-diamino-6-hydroxy-4-(5-phosphoribosylamino)-pyrimidine + H2O = 2,5,6-triamino-4-hydroxypyrimidine + D-ribose 5-phosphate</text>
        <dbReference type="Rhea" id="RHEA:23436"/>
        <dbReference type="ChEBI" id="CHEBI:15377"/>
        <dbReference type="ChEBI" id="CHEBI:58614"/>
        <dbReference type="ChEBI" id="CHEBI:78346"/>
        <dbReference type="ChEBI" id="CHEBI:137796"/>
    </reaction>
</comment>
<accession>A0A840MM56</accession>
<comment type="caution">
    <text evidence="4">The sequence shown here is derived from an EMBL/GenBank/DDBJ whole genome shotgun (WGS) entry which is preliminary data.</text>
</comment>
<sequence>MISDRDSLIAQVSAGHQVPFLHFWGHQPNHDGSPGKGCLSQWFPASFELDGDRYATAEHYMMAEKARLFSDEPIRQAILATPSPAEAKKLGRKIRGFHDQTWVDHRLDIVLQGNLAKFRQHAAMRAFLLSTGEQVLVEASPTDAIWGIGLSADHAHANHPGQWPGLNLLGFVLMAVRDRLLTEPL</sequence>
<dbReference type="InterPro" id="IPR012816">
    <property type="entry name" value="NADAR"/>
</dbReference>
<dbReference type="EMBL" id="JACHHY010000028">
    <property type="protein sequence ID" value="MBB5020234.1"/>
    <property type="molecule type" value="Genomic_DNA"/>
</dbReference>
<gene>
    <name evidence="4" type="ORF">HNQ59_003551</name>
</gene>
<dbReference type="RefSeq" id="WP_184041636.1">
    <property type="nucleotide sequence ID" value="NZ_JACHHY010000028.1"/>
</dbReference>
<dbReference type="SUPFAM" id="SSF143990">
    <property type="entry name" value="YbiA-like"/>
    <property type="match status" value="1"/>
</dbReference>
<evidence type="ECO:0000256" key="2">
    <source>
        <dbReference type="ARBA" id="ARBA00000751"/>
    </source>
</evidence>
<feature type="domain" description="NADAR" evidence="3">
    <location>
        <begin position="23"/>
        <end position="180"/>
    </location>
</feature>
<evidence type="ECO:0000313" key="4">
    <source>
        <dbReference type="EMBL" id="MBB5020234.1"/>
    </source>
</evidence>
<dbReference type="NCBIfam" id="TIGR02464">
    <property type="entry name" value="ribofla_fusion"/>
    <property type="match status" value="1"/>
</dbReference>
<keyword evidence="5" id="KW-1185">Reference proteome</keyword>
<dbReference type="Proteomes" id="UP000575898">
    <property type="component" value="Unassembled WGS sequence"/>
</dbReference>
<dbReference type="Pfam" id="PF08719">
    <property type="entry name" value="NADAR"/>
    <property type="match status" value="1"/>
</dbReference>
<comment type="catalytic activity">
    <reaction evidence="1">
        <text>5-amino-6-(5-phospho-D-ribosylamino)uracil + H2O = 5,6-diaminouracil + D-ribose 5-phosphate</text>
        <dbReference type="Rhea" id="RHEA:55020"/>
        <dbReference type="ChEBI" id="CHEBI:15377"/>
        <dbReference type="ChEBI" id="CHEBI:46252"/>
        <dbReference type="ChEBI" id="CHEBI:58453"/>
        <dbReference type="ChEBI" id="CHEBI:78346"/>
    </reaction>
</comment>
<protein>
    <recommendedName>
        <fullName evidence="3">NADAR domain-containing protein</fullName>
    </recommendedName>
</protein>
<evidence type="ECO:0000256" key="1">
    <source>
        <dbReference type="ARBA" id="ARBA00000022"/>
    </source>
</evidence>
<organism evidence="4 5">
    <name type="scientific">Chitinivorax tropicus</name>
    <dbReference type="NCBI Taxonomy" id="714531"/>
    <lineage>
        <taxon>Bacteria</taxon>
        <taxon>Pseudomonadati</taxon>
        <taxon>Pseudomonadota</taxon>
        <taxon>Betaproteobacteria</taxon>
        <taxon>Chitinivorax</taxon>
    </lineage>
</organism>
<dbReference type="Gene3D" id="1.10.357.40">
    <property type="entry name" value="YbiA-like"/>
    <property type="match status" value="1"/>
</dbReference>
<dbReference type="AlphaFoldDB" id="A0A840MM56"/>
<name>A0A840MM56_9PROT</name>
<dbReference type="InterPro" id="IPR037238">
    <property type="entry name" value="YbiA-like_sf"/>
</dbReference>
<evidence type="ECO:0000313" key="5">
    <source>
        <dbReference type="Proteomes" id="UP000575898"/>
    </source>
</evidence>
<proteinExistence type="predicted"/>
<dbReference type="CDD" id="cd15457">
    <property type="entry name" value="NADAR"/>
    <property type="match status" value="1"/>
</dbReference>
<evidence type="ECO:0000259" key="3">
    <source>
        <dbReference type="Pfam" id="PF08719"/>
    </source>
</evidence>